<dbReference type="AlphaFoldDB" id="A0A9P3UIS5"/>
<dbReference type="Proteomes" id="UP001063166">
    <property type="component" value="Unassembled WGS sequence"/>
</dbReference>
<organism evidence="8 9">
    <name type="scientific">Lyophyllum shimeji</name>
    <name type="common">Hon-shimeji</name>
    <name type="synonym">Tricholoma shimeji</name>
    <dbReference type="NCBI Taxonomy" id="47721"/>
    <lineage>
        <taxon>Eukaryota</taxon>
        <taxon>Fungi</taxon>
        <taxon>Dikarya</taxon>
        <taxon>Basidiomycota</taxon>
        <taxon>Agaricomycotina</taxon>
        <taxon>Agaricomycetes</taxon>
        <taxon>Agaricomycetidae</taxon>
        <taxon>Agaricales</taxon>
        <taxon>Tricholomatineae</taxon>
        <taxon>Lyophyllaceae</taxon>
        <taxon>Lyophyllum</taxon>
    </lineage>
</organism>
<keyword evidence="5" id="KW-0418">Kinase</keyword>
<dbReference type="InterPro" id="IPR008984">
    <property type="entry name" value="SMAD_FHA_dom_sf"/>
</dbReference>
<evidence type="ECO:0008006" key="10">
    <source>
        <dbReference type="Google" id="ProtNLM"/>
    </source>
</evidence>
<feature type="binding site" evidence="4">
    <location>
        <position position="185"/>
    </location>
    <ligand>
        <name>ATP</name>
        <dbReference type="ChEBI" id="CHEBI:30616"/>
    </ligand>
</feature>
<dbReference type="PROSITE" id="PS00107">
    <property type="entry name" value="PROTEIN_KINASE_ATP"/>
    <property type="match status" value="1"/>
</dbReference>
<dbReference type="GO" id="GO:0005524">
    <property type="term" value="F:ATP binding"/>
    <property type="evidence" value="ECO:0007669"/>
    <property type="project" value="UniProtKB-UniRule"/>
</dbReference>
<dbReference type="SMART" id="SM00240">
    <property type="entry name" value="FHA"/>
    <property type="match status" value="1"/>
</dbReference>
<keyword evidence="9" id="KW-1185">Reference proteome</keyword>
<dbReference type="PROSITE" id="PS50006">
    <property type="entry name" value="FHA_DOMAIN"/>
    <property type="match status" value="1"/>
</dbReference>
<sequence length="469" mass="52619">MVLNVIDSYNSLNSPSQTVRDPSVTCAKLVTRRGDRKEAVVLSLTKPATIGRDPDRCSYVISDSSVSSVHCKLYAVRSPTGGVIVSCHDMSRNGLYLNEQHIKKTSIILMDGDVLRFPNSLTFTCIHIWKEPRNKVTIFDPTPPAQPAHKKIGPYVVTSQCLGSGSFATVHLALDPAKHRQVACKSIRTKREQDVGQVMKEVRILMTIRHPNINAIYNTEQNRNFIHIFLQLCTGGDLFTYITSHPSLSNHLCEAEAKYIMYQLLRGLSYLHENMISHRDLKPENILLHAPGPYPRILIADFGLARPNAHQETFNVCGTVSYLPPEGVLALDVKHLSYVGMPADCWSAGVILFIMLSGSHPFDYGPMCSSPDWVSHIEESRGTDGTGPSQQYLNMEARLKARIIDGRVDFSRLWDELLDARALVESLLVYKYSLRATVQDALQSRWIVSELEELESLYERRIISALEQA</sequence>
<dbReference type="InterPro" id="IPR008271">
    <property type="entry name" value="Ser/Thr_kinase_AS"/>
</dbReference>
<evidence type="ECO:0000256" key="3">
    <source>
        <dbReference type="ARBA" id="ARBA00022840"/>
    </source>
</evidence>
<dbReference type="SMART" id="SM00220">
    <property type="entry name" value="S_TKc"/>
    <property type="match status" value="1"/>
</dbReference>
<dbReference type="Pfam" id="PF00069">
    <property type="entry name" value="Pkinase"/>
    <property type="match status" value="1"/>
</dbReference>
<dbReference type="GO" id="GO:0004674">
    <property type="term" value="F:protein serine/threonine kinase activity"/>
    <property type="evidence" value="ECO:0007669"/>
    <property type="project" value="UniProtKB-KW"/>
</dbReference>
<dbReference type="PROSITE" id="PS50011">
    <property type="entry name" value="PROTEIN_KINASE_DOM"/>
    <property type="match status" value="1"/>
</dbReference>
<keyword evidence="5" id="KW-0723">Serine/threonine-protein kinase</keyword>
<keyword evidence="3 4" id="KW-0067">ATP-binding</keyword>
<evidence type="ECO:0000256" key="1">
    <source>
        <dbReference type="ARBA" id="ARBA00005575"/>
    </source>
</evidence>
<evidence type="ECO:0000313" key="8">
    <source>
        <dbReference type="EMBL" id="GLB35979.1"/>
    </source>
</evidence>
<keyword evidence="2 4" id="KW-0547">Nucleotide-binding</keyword>
<evidence type="ECO:0000256" key="2">
    <source>
        <dbReference type="ARBA" id="ARBA00022741"/>
    </source>
</evidence>
<dbReference type="InterPro" id="IPR011009">
    <property type="entry name" value="Kinase-like_dom_sf"/>
</dbReference>
<accession>A0A9P3UIS5</accession>
<reference evidence="8" key="1">
    <citation type="submission" date="2022-07" db="EMBL/GenBank/DDBJ databases">
        <title>The genome of Lyophyllum shimeji provides insight into the initial evolution of ectomycorrhizal fungal genome.</title>
        <authorList>
            <person name="Kobayashi Y."/>
            <person name="Shibata T."/>
            <person name="Hirakawa H."/>
            <person name="Shigenobu S."/>
            <person name="Nishiyama T."/>
            <person name="Yamada A."/>
            <person name="Hasebe M."/>
            <person name="Kawaguchi M."/>
        </authorList>
    </citation>
    <scope>NUCLEOTIDE SEQUENCE</scope>
    <source>
        <strain evidence="8">AT787</strain>
    </source>
</reference>
<proteinExistence type="inferred from homology"/>
<comment type="similarity">
    <text evidence="1">Belongs to the protein kinase superfamily. CAMK Ser/Thr protein kinase family. CHEK2 subfamily.</text>
</comment>
<dbReference type="OrthoDB" id="40902at2759"/>
<name>A0A9P3UIS5_LYOSH</name>
<feature type="domain" description="Protein kinase" evidence="7">
    <location>
        <begin position="156"/>
        <end position="447"/>
    </location>
</feature>
<dbReference type="PANTHER" id="PTHR24347">
    <property type="entry name" value="SERINE/THREONINE-PROTEIN KINASE"/>
    <property type="match status" value="1"/>
</dbReference>
<dbReference type="InterPro" id="IPR017441">
    <property type="entry name" value="Protein_kinase_ATP_BS"/>
</dbReference>
<evidence type="ECO:0000259" key="6">
    <source>
        <dbReference type="PROSITE" id="PS50006"/>
    </source>
</evidence>
<gene>
    <name evidence="8" type="ORF">LshimejAT787_0302670</name>
</gene>
<evidence type="ECO:0000313" key="9">
    <source>
        <dbReference type="Proteomes" id="UP001063166"/>
    </source>
</evidence>
<dbReference type="PROSITE" id="PS00108">
    <property type="entry name" value="PROTEIN_KINASE_ST"/>
    <property type="match status" value="1"/>
</dbReference>
<protein>
    <recommendedName>
        <fullName evidence="10">Kinase-like protein</fullName>
    </recommendedName>
</protein>
<dbReference type="Gene3D" id="1.10.510.10">
    <property type="entry name" value="Transferase(Phosphotransferase) domain 1"/>
    <property type="match status" value="1"/>
</dbReference>
<dbReference type="Pfam" id="PF00498">
    <property type="entry name" value="FHA"/>
    <property type="match status" value="1"/>
</dbReference>
<comment type="caution">
    <text evidence="8">The sequence shown here is derived from an EMBL/GenBank/DDBJ whole genome shotgun (WGS) entry which is preliminary data.</text>
</comment>
<dbReference type="EMBL" id="BRPK01000003">
    <property type="protein sequence ID" value="GLB35979.1"/>
    <property type="molecule type" value="Genomic_DNA"/>
</dbReference>
<evidence type="ECO:0000259" key="7">
    <source>
        <dbReference type="PROSITE" id="PS50011"/>
    </source>
</evidence>
<dbReference type="SUPFAM" id="SSF56112">
    <property type="entry name" value="Protein kinase-like (PK-like)"/>
    <property type="match status" value="1"/>
</dbReference>
<feature type="domain" description="FHA" evidence="6">
    <location>
        <begin position="48"/>
        <end position="102"/>
    </location>
</feature>
<dbReference type="InterPro" id="IPR000253">
    <property type="entry name" value="FHA_dom"/>
</dbReference>
<dbReference type="SUPFAM" id="SSF49879">
    <property type="entry name" value="SMAD/FHA domain"/>
    <property type="match status" value="1"/>
</dbReference>
<dbReference type="Gene3D" id="2.60.200.20">
    <property type="match status" value="1"/>
</dbReference>
<evidence type="ECO:0000256" key="5">
    <source>
        <dbReference type="RuleBase" id="RU000304"/>
    </source>
</evidence>
<evidence type="ECO:0000256" key="4">
    <source>
        <dbReference type="PROSITE-ProRule" id="PRU10141"/>
    </source>
</evidence>
<keyword evidence="5" id="KW-0808">Transferase</keyword>
<dbReference type="InterPro" id="IPR000719">
    <property type="entry name" value="Prot_kinase_dom"/>
</dbReference>